<protein>
    <submittedName>
        <fullName evidence="1">Uncharacterized protein</fullName>
    </submittedName>
</protein>
<accession>A0A381SVV9</accession>
<name>A0A381SVV9_9ZZZZ</name>
<evidence type="ECO:0000313" key="1">
    <source>
        <dbReference type="EMBL" id="SVA05473.1"/>
    </source>
</evidence>
<dbReference type="AlphaFoldDB" id="A0A381SVV9"/>
<dbReference type="EMBL" id="UINC01003343">
    <property type="protein sequence ID" value="SVA05473.1"/>
    <property type="molecule type" value="Genomic_DNA"/>
</dbReference>
<proteinExistence type="predicted"/>
<organism evidence="1">
    <name type="scientific">marine metagenome</name>
    <dbReference type="NCBI Taxonomy" id="408172"/>
    <lineage>
        <taxon>unclassified sequences</taxon>
        <taxon>metagenomes</taxon>
        <taxon>ecological metagenomes</taxon>
    </lineage>
</organism>
<sequence length="46" mass="5161">MKSKTVGKVLSQLNVKVEKRISETLASKRVKDAEMINVKMAAEDKK</sequence>
<gene>
    <name evidence="1" type="ORF">METZ01_LOCUS58327</name>
</gene>
<reference evidence="1" key="1">
    <citation type="submission" date="2018-05" db="EMBL/GenBank/DDBJ databases">
        <authorList>
            <person name="Lanie J.A."/>
            <person name="Ng W.-L."/>
            <person name="Kazmierczak K.M."/>
            <person name="Andrzejewski T.M."/>
            <person name="Davidsen T.M."/>
            <person name="Wayne K.J."/>
            <person name="Tettelin H."/>
            <person name="Glass J.I."/>
            <person name="Rusch D."/>
            <person name="Podicherti R."/>
            <person name="Tsui H.-C.T."/>
            <person name="Winkler M.E."/>
        </authorList>
    </citation>
    <scope>NUCLEOTIDE SEQUENCE</scope>
</reference>